<accession>A0A923SLT5</accession>
<keyword evidence="1" id="KW-1133">Transmembrane helix</keyword>
<proteinExistence type="predicted"/>
<dbReference type="RefSeq" id="WP_249286101.1">
    <property type="nucleotide sequence ID" value="NZ_JACRWC010000009.1"/>
</dbReference>
<gene>
    <name evidence="2" type="ORF">H8876_00465</name>
</gene>
<dbReference type="EMBL" id="JACRWC010000009">
    <property type="protein sequence ID" value="MBC5998496.1"/>
    <property type="molecule type" value="Genomic_DNA"/>
</dbReference>
<dbReference type="AlphaFoldDB" id="A0A923SLT5"/>
<feature type="transmembrane region" description="Helical" evidence="1">
    <location>
        <begin position="81"/>
        <end position="104"/>
    </location>
</feature>
<sequence length="226" mass="24567">MKDKLSKKAVLIEALTGIVLLAYVGYRIYRCAVTSIALAVFPFMISCVVIVLLGFTAAALCEYFSSRRKDAMSLRRVARHLIEGVLLAVVIIIICVVILVAGGFGNSSDRGYVNSDPDGAIMKYLQEERAVTASKADLEQMIAGDFADGNVQYYVMKESASRDSSDAPVIYVLSITKEKDAYRCQKVSADVSLESESVIPVGDFSVHAKTDAAGEVIVFVERDSEQ</sequence>
<name>A0A923SLT5_9FIRM</name>
<keyword evidence="1" id="KW-0472">Membrane</keyword>
<comment type="caution">
    <text evidence="2">The sequence shown here is derived from an EMBL/GenBank/DDBJ whole genome shotgun (WGS) entry which is preliminary data.</text>
</comment>
<keyword evidence="3" id="KW-1185">Reference proteome</keyword>
<organism evidence="2 3">
    <name type="scientific">Lentihominibacter faecis</name>
    <dbReference type="NCBI Taxonomy" id="2764712"/>
    <lineage>
        <taxon>Bacteria</taxon>
        <taxon>Bacillati</taxon>
        <taxon>Bacillota</taxon>
        <taxon>Clostridia</taxon>
        <taxon>Peptostreptococcales</taxon>
        <taxon>Anaerovoracaceae</taxon>
        <taxon>Lentihominibacter</taxon>
    </lineage>
</organism>
<evidence type="ECO:0000256" key="1">
    <source>
        <dbReference type="SAM" id="Phobius"/>
    </source>
</evidence>
<feature type="transmembrane region" description="Helical" evidence="1">
    <location>
        <begin position="9"/>
        <end position="29"/>
    </location>
</feature>
<reference evidence="2" key="1">
    <citation type="submission" date="2020-08" db="EMBL/GenBank/DDBJ databases">
        <authorList>
            <person name="Liu C."/>
            <person name="Sun Q."/>
        </authorList>
    </citation>
    <scope>NUCLEOTIDE SEQUENCE</scope>
    <source>
        <strain evidence="2">BX16</strain>
    </source>
</reference>
<dbReference type="Proteomes" id="UP000644115">
    <property type="component" value="Unassembled WGS sequence"/>
</dbReference>
<protein>
    <submittedName>
        <fullName evidence="2">Uncharacterized protein</fullName>
    </submittedName>
</protein>
<evidence type="ECO:0000313" key="2">
    <source>
        <dbReference type="EMBL" id="MBC5998496.1"/>
    </source>
</evidence>
<keyword evidence="1" id="KW-0812">Transmembrane</keyword>
<feature type="transmembrane region" description="Helical" evidence="1">
    <location>
        <begin position="35"/>
        <end position="60"/>
    </location>
</feature>
<evidence type="ECO:0000313" key="3">
    <source>
        <dbReference type="Proteomes" id="UP000644115"/>
    </source>
</evidence>